<evidence type="ECO:0008006" key="4">
    <source>
        <dbReference type="Google" id="ProtNLM"/>
    </source>
</evidence>
<dbReference type="OrthoDB" id="9816265at2"/>
<evidence type="ECO:0000313" key="3">
    <source>
        <dbReference type="Proteomes" id="UP000245680"/>
    </source>
</evidence>
<name>A0A2V2L6U4_9RHOB</name>
<organism evidence="2 3">
    <name type="scientific">Meridianimarinicoccus roseus</name>
    <dbReference type="NCBI Taxonomy" id="2072018"/>
    <lineage>
        <taxon>Bacteria</taxon>
        <taxon>Pseudomonadati</taxon>
        <taxon>Pseudomonadota</taxon>
        <taxon>Alphaproteobacteria</taxon>
        <taxon>Rhodobacterales</taxon>
        <taxon>Paracoccaceae</taxon>
        <taxon>Meridianimarinicoccus</taxon>
    </lineage>
</organism>
<sequence length="580" mass="62796">MKDMAISEVPRPNLDPFRRIETDITAVLDLLAYAFEHTKDLRTGVAALEEQLQPEKLASIARRQQIVSRFIEEVDTTNTLTVNMVRDLRSQSVTMVRTLRELSQTIQSSNIVSLNARIIAQAHSRQPQGEHLVRLAQNISDISEAASTEAKAMVDVIDGITSLIDQMGQAAEARALAMLRTLRPRAEAMEAALGALETGMDAAREASAWLNTFIDSARTEISAIISALQIGDRSRQRAEHVDLILARARGCVPGSPEAAALSRLGVAQLAQTVEAVLADAQVAQDMMGAFNGRMPDFLQQCDAISKAFGAGIPDGPGPVAPADLASMDALKETARDARVALLDMDTQLQSHSRNLSDSAFHMSLASLNTIVTCARSFRKAQDMIVVSQQINEVISEIPKSFDVFVASMDTTKRNLQQWDELDARQADWNLSDLGEGDGTLRTTRGVLADLLPELAVRPRRIVQAIGDGTERFGAMVRQVAKIGTDNPDNGAHDVFRLGPDDSAFAATLTEIRATYTMQEERDLHDRMFQMVQAVPGPGDLADVSDDAAGSGTVRPASQEAPGTAPESPSAVADELDDIFF</sequence>
<dbReference type="Proteomes" id="UP000245680">
    <property type="component" value="Unassembled WGS sequence"/>
</dbReference>
<protein>
    <recommendedName>
        <fullName evidence="4">Methyl-accepting transducer domain-containing protein</fullName>
    </recommendedName>
</protein>
<evidence type="ECO:0000256" key="1">
    <source>
        <dbReference type="SAM" id="MobiDB-lite"/>
    </source>
</evidence>
<proteinExistence type="predicted"/>
<accession>A0A2V2L6U4</accession>
<dbReference type="RefSeq" id="WP_109813142.1">
    <property type="nucleotide sequence ID" value="NZ_QGKU01000060.1"/>
</dbReference>
<feature type="region of interest" description="Disordered" evidence="1">
    <location>
        <begin position="535"/>
        <end position="572"/>
    </location>
</feature>
<reference evidence="2 3" key="1">
    <citation type="submission" date="2018-05" db="EMBL/GenBank/DDBJ databases">
        <title>Rhodobacteraceae gen. nov., sp. nov. isolated from sea water.</title>
        <authorList>
            <person name="Ren Y."/>
        </authorList>
    </citation>
    <scope>NUCLEOTIDE SEQUENCE [LARGE SCALE GENOMIC DNA]</scope>
    <source>
        <strain evidence="2 3">TG-679</strain>
    </source>
</reference>
<keyword evidence="3" id="KW-1185">Reference proteome</keyword>
<gene>
    <name evidence="2" type="ORF">DKT77_18550</name>
</gene>
<comment type="caution">
    <text evidence="2">The sequence shown here is derived from an EMBL/GenBank/DDBJ whole genome shotgun (WGS) entry which is preliminary data.</text>
</comment>
<evidence type="ECO:0000313" key="2">
    <source>
        <dbReference type="EMBL" id="PWR01158.1"/>
    </source>
</evidence>
<dbReference type="EMBL" id="QGKU01000060">
    <property type="protein sequence ID" value="PWR01158.1"/>
    <property type="molecule type" value="Genomic_DNA"/>
</dbReference>
<dbReference type="AlphaFoldDB" id="A0A2V2L6U4"/>